<keyword evidence="6 11" id="KW-0547">Nucleotide-binding</keyword>
<comment type="similarity">
    <text evidence="1 11">Belongs to the thymidylate kinase family.</text>
</comment>
<comment type="catalytic activity">
    <reaction evidence="9 11">
        <text>dTMP + ATP = dTDP + ADP</text>
        <dbReference type="Rhea" id="RHEA:13517"/>
        <dbReference type="ChEBI" id="CHEBI:30616"/>
        <dbReference type="ChEBI" id="CHEBI:58369"/>
        <dbReference type="ChEBI" id="CHEBI:63528"/>
        <dbReference type="ChEBI" id="CHEBI:456216"/>
        <dbReference type="EC" id="2.7.4.9"/>
    </reaction>
</comment>
<dbReference type="InterPro" id="IPR039430">
    <property type="entry name" value="Thymidylate_kin-like_dom"/>
</dbReference>
<dbReference type="GO" id="GO:0004798">
    <property type="term" value="F:dTMP kinase activity"/>
    <property type="evidence" value="ECO:0007669"/>
    <property type="project" value="UniProtKB-UniRule"/>
</dbReference>
<feature type="binding site" evidence="11">
    <location>
        <begin position="20"/>
        <end position="27"/>
    </location>
    <ligand>
        <name>ATP</name>
        <dbReference type="ChEBI" id="CHEBI:30616"/>
    </ligand>
</feature>
<feature type="domain" description="Thymidylate kinase-like" evidence="12">
    <location>
        <begin position="18"/>
        <end position="203"/>
    </location>
</feature>
<evidence type="ECO:0000256" key="7">
    <source>
        <dbReference type="ARBA" id="ARBA00022777"/>
    </source>
</evidence>
<evidence type="ECO:0000256" key="5">
    <source>
        <dbReference type="ARBA" id="ARBA00022727"/>
    </source>
</evidence>
<dbReference type="CDD" id="cd01672">
    <property type="entry name" value="TMPK"/>
    <property type="match status" value="1"/>
</dbReference>
<dbReference type="KEGG" id="tbw:NCTC13354_00853"/>
<dbReference type="PANTHER" id="PTHR10344:SF4">
    <property type="entry name" value="UMP-CMP KINASE 2, MITOCHONDRIAL"/>
    <property type="match status" value="1"/>
</dbReference>
<organism evidence="13 14">
    <name type="scientific">Trueperella bialowiezensis</name>
    <dbReference type="NCBI Taxonomy" id="312285"/>
    <lineage>
        <taxon>Bacteria</taxon>
        <taxon>Bacillati</taxon>
        <taxon>Actinomycetota</taxon>
        <taxon>Actinomycetes</taxon>
        <taxon>Actinomycetales</taxon>
        <taxon>Actinomycetaceae</taxon>
        <taxon>Trueperella</taxon>
    </lineage>
</organism>
<dbReference type="InterPro" id="IPR018095">
    <property type="entry name" value="Thymidylate_kin_CS"/>
</dbReference>
<dbReference type="SUPFAM" id="SSF52540">
    <property type="entry name" value="P-loop containing nucleoside triphosphate hydrolases"/>
    <property type="match status" value="1"/>
</dbReference>
<evidence type="ECO:0000256" key="3">
    <source>
        <dbReference type="ARBA" id="ARBA00017144"/>
    </source>
</evidence>
<dbReference type="FunFam" id="3.40.50.300:FF:000225">
    <property type="entry name" value="Thymidylate kinase"/>
    <property type="match status" value="1"/>
</dbReference>
<name>A0A3S4YXQ7_9ACTO</name>
<keyword evidence="8 11" id="KW-0067">ATP-binding</keyword>
<dbReference type="InterPro" id="IPR027417">
    <property type="entry name" value="P-loop_NTPase"/>
</dbReference>
<evidence type="ECO:0000256" key="10">
    <source>
        <dbReference type="ARBA" id="ARBA00057735"/>
    </source>
</evidence>
<protein>
    <recommendedName>
        <fullName evidence="3 11">Thymidylate kinase</fullName>
        <ecNumber evidence="2 11">2.7.4.9</ecNumber>
    </recommendedName>
    <alternativeName>
        <fullName evidence="11">dTMP kinase</fullName>
    </alternativeName>
</protein>
<evidence type="ECO:0000259" key="12">
    <source>
        <dbReference type="Pfam" id="PF02223"/>
    </source>
</evidence>
<dbReference type="Pfam" id="PF02223">
    <property type="entry name" value="Thymidylate_kin"/>
    <property type="match status" value="1"/>
</dbReference>
<keyword evidence="4 11" id="KW-0808">Transferase</keyword>
<comment type="function">
    <text evidence="10 11">Phosphorylation of dTMP to form dTDP in both de novo and salvage pathways of dTTP synthesis.</text>
</comment>
<dbReference type="GO" id="GO:0006235">
    <property type="term" value="P:dTTP biosynthetic process"/>
    <property type="evidence" value="ECO:0007669"/>
    <property type="project" value="UniProtKB-UniRule"/>
</dbReference>
<evidence type="ECO:0000256" key="8">
    <source>
        <dbReference type="ARBA" id="ARBA00022840"/>
    </source>
</evidence>
<dbReference type="NCBIfam" id="TIGR00041">
    <property type="entry name" value="DTMP_kinase"/>
    <property type="match status" value="1"/>
</dbReference>
<keyword evidence="7 11" id="KW-0418">Kinase</keyword>
<keyword evidence="14" id="KW-1185">Reference proteome</keyword>
<dbReference type="GO" id="GO:0006233">
    <property type="term" value="P:dTDP biosynthetic process"/>
    <property type="evidence" value="ECO:0007669"/>
    <property type="project" value="InterPro"/>
</dbReference>
<dbReference type="Proteomes" id="UP000269542">
    <property type="component" value="Chromosome"/>
</dbReference>
<dbReference type="RefSeq" id="WP_126416293.1">
    <property type="nucleotide sequence ID" value="NZ_LR134476.1"/>
</dbReference>
<dbReference type="PROSITE" id="PS01331">
    <property type="entry name" value="THYMIDYLATE_KINASE"/>
    <property type="match status" value="1"/>
</dbReference>
<evidence type="ECO:0000256" key="11">
    <source>
        <dbReference type="HAMAP-Rule" id="MF_00165"/>
    </source>
</evidence>
<keyword evidence="5 11" id="KW-0545">Nucleotide biosynthesis</keyword>
<gene>
    <name evidence="11 13" type="primary">tmk</name>
    <name evidence="13" type="ORF">NCTC13354_00853</name>
</gene>
<sequence length="233" mass="24602">MTSLGARGGRREGLFISFEGGDGSGKSTQVKLLAGALEAAGHEVVVTREPGGTAMGEQIRELLLHGGEMGPRAEALLYAADRAHHVESKVRPALARGQVVITDRYLDSSVAYQGAARELGTGEVRDLSLWAVGGLLPDVTFLLDVSAEVCAQRAHARTGGKLDRLERAGAEFHEAVRAQFRELAAAEPDRFYVLDAARSPEDLAGEVLGVVAELLDAGGQHSRGARGEAEARP</sequence>
<dbReference type="GO" id="GO:0005829">
    <property type="term" value="C:cytosol"/>
    <property type="evidence" value="ECO:0007669"/>
    <property type="project" value="TreeGrafter"/>
</dbReference>
<reference evidence="13 14" key="1">
    <citation type="submission" date="2018-12" db="EMBL/GenBank/DDBJ databases">
        <authorList>
            <consortium name="Pathogen Informatics"/>
        </authorList>
    </citation>
    <scope>NUCLEOTIDE SEQUENCE [LARGE SCALE GENOMIC DNA]</scope>
    <source>
        <strain evidence="13 14">NCTC13354</strain>
    </source>
</reference>
<proteinExistence type="inferred from homology"/>
<evidence type="ECO:0000256" key="9">
    <source>
        <dbReference type="ARBA" id="ARBA00048743"/>
    </source>
</evidence>
<dbReference type="EMBL" id="LR134476">
    <property type="protein sequence ID" value="VEI13146.1"/>
    <property type="molecule type" value="Genomic_DNA"/>
</dbReference>
<dbReference type="PANTHER" id="PTHR10344">
    <property type="entry name" value="THYMIDYLATE KINASE"/>
    <property type="match status" value="1"/>
</dbReference>
<dbReference type="Gene3D" id="3.40.50.300">
    <property type="entry name" value="P-loop containing nucleotide triphosphate hydrolases"/>
    <property type="match status" value="1"/>
</dbReference>
<evidence type="ECO:0000313" key="14">
    <source>
        <dbReference type="Proteomes" id="UP000269542"/>
    </source>
</evidence>
<dbReference type="InterPro" id="IPR018094">
    <property type="entry name" value="Thymidylate_kinase"/>
</dbReference>
<dbReference type="GO" id="GO:0005524">
    <property type="term" value="F:ATP binding"/>
    <property type="evidence" value="ECO:0007669"/>
    <property type="project" value="UniProtKB-UniRule"/>
</dbReference>
<evidence type="ECO:0000256" key="1">
    <source>
        <dbReference type="ARBA" id="ARBA00009776"/>
    </source>
</evidence>
<evidence type="ECO:0000256" key="6">
    <source>
        <dbReference type="ARBA" id="ARBA00022741"/>
    </source>
</evidence>
<evidence type="ECO:0000256" key="2">
    <source>
        <dbReference type="ARBA" id="ARBA00012980"/>
    </source>
</evidence>
<accession>A0A3S4YXQ7</accession>
<evidence type="ECO:0000256" key="4">
    <source>
        <dbReference type="ARBA" id="ARBA00022679"/>
    </source>
</evidence>
<dbReference type="OrthoDB" id="9774907at2"/>
<dbReference type="HAMAP" id="MF_00165">
    <property type="entry name" value="Thymidylate_kinase"/>
    <property type="match status" value="1"/>
</dbReference>
<dbReference type="GO" id="GO:0006227">
    <property type="term" value="P:dUDP biosynthetic process"/>
    <property type="evidence" value="ECO:0007669"/>
    <property type="project" value="TreeGrafter"/>
</dbReference>
<dbReference type="AlphaFoldDB" id="A0A3S4YXQ7"/>
<dbReference type="EC" id="2.7.4.9" evidence="2 11"/>
<evidence type="ECO:0000313" key="13">
    <source>
        <dbReference type="EMBL" id="VEI13146.1"/>
    </source>
</evidence>